<evidence type="ECO:0000256" key="1">
    <source>
        <dbReference type="ARBA" id="ARBA00004442"/>
    </source>
</evidence>
<keyword evidence="2" id="KW-0998">Cell outer membrane</keyword>
<evidence type="ECO:0000313" key="3">
    <source>
        <dbReference type="EMBL" id="MFC5847275.1"/>
    </source>
</evidence>
<dbReference type="RefSeq" id="WP_380046280.1">
    <property type="nucleotide sequence ID" value="NZ_JBHSOH010000004.1"/>
</dbReference>
<accession>A0ABW1DGC7</accession>
<comment type="subcellular location">
    <subcellularLocation>
        <location evidence="1">Cell outer membrane</location>
    </subcellularLocation>
</comment>
<reference evidence="4" key="1">
    <citation type="journal article" date="2019" name="Int. J. Syst. Evol. Microbiol.">
        <title>The Global Catalogue of Microorganisms (GCM) 10K type strain sequencing project: providing services to taxonomists for standard genome sequencing and annotation.</title>
        <authorList>
            <consortium name="The Broad Institute Genomics Platform"/>
            <consortium name="The Broad Institute Genome Sequencing Center for Infectious Disease"/>
            <person name="Wu L."/>
            <person name="Ma J."/>
        </authorList>
    </citation>
    <scope>NUCLEOTIDE SEQUENCE [LARGE SCALE GENOMIC DNA]</scope>
    <source>
        <strain evidence="4">CGMCC 1.15053</strain>
    </source>
</reference>
<comment type="caution">
    <text evidence="3">The sequence shown here is derived from an EMBL/GenBank/DDBJ whole genome shotgun (WGS) entry which is preliminary data.</text>
</comment>
<protein>
    <submittedName>
        <fullName evidence="3">Prepilin-type N-terminal cleavage/methylation domain-containing protein</fullName>
    </submittedName>
</protein>
<dbReference type="InterPro" id="IPR012902">
    <property type="entry name" value="N_methyl_site"/>
</dbReference>
<organism evidence="3 4">
    <name type="scientific">Deinococcus petrolearius</name>
    <dbReference type="NCBI Taxonomy" id="1751295"/>
    <lineage>
        <taxon>Bacteria</taxon>
        <taxon>Thermotogati</taxon>
        <taxon>Deinococcota</taxon>
        <taxon>Deinococci</taxon>
        <taxon>Deinococcales</taxon>
        <taxon>Deinococcaceae</taxon>
        <taxon>Deinococcus</taxon>
    </lineage>
</organism>
<name>A0ABW1DGC7_9DEIO</name>
<gene>
    <name evidence="3" type="ORF">ACFPQ6_03035</name>
</gene>
<dbReference type="EMBL" id="JBHSOH010000004">
    <property type="protein sequence ID" value="MFC5847275.1"/>
    <property type="molecule type" value="Genomic_DNA"/>
</dbReference>
<evidence type="ECO:0000313" key="4">
    <source>
        <dbReference type="Proteomes" id="UP001595979"/>
    </source>
</evidence>
<dbReference type="Proteomes" id="UP001595979">
    <property type="component" value="Unassembled WGS sequence"/>
</dbReference>
<dbReference type="Pfam" id="PF07963">
    <property type="entry name" value="N_methyl"/>
    <property type="match status" value="1"/>
</dbReference>
<sequence length="177" mass="18633">MKRDAGLSLVELLVALAVLGTVFMVLANSQIANLRTTARSQASTQARALALRELETLSSRVLQVTPAAPTIYGKYAFARYYDFCRTTPLPVPAGVAPVACRSEAGAAVAWEIVSEADLSADPAERVKGEGQVRLNLTVVDARGVPFSVVERVSCYDVYPSPTSTAPAPCPEPVGGAP</sequence>
<dbReference type="PROSITE" id="PS00409">
    <property type="entry name" value="PROKAR_NTER_METHYL"/>
    <property type="match status" value="1"/>
</dbReference>
<keyword evidence="2" id="KW-0472">Membrane</keyword>
<proteinExistence type="predicted"/>
<dbReference type="NCBIfam" id="TIGR02532">
    <property type="entry name" value="IV_pilin_GFxxxE"/>
    <property type="match status" value="1"/>
</dbReference>
<evidence type="ECO:0000256" key="2">
    <source>
        <dbReference type="ARBA" id="ARBA00023237"/>
    </source>
</evidence>
<keyword evidence="4" id="KW-1185">Reference proteome</keyword>